<proteinExistence type="predicted"/>
<comment type="caution">
    <text evidence="1">The sequence shown here is derived from an EMBL/GenBank/DDBJ whole genome shotgun (WGS) entry which is preliminary data.</text>
</comment>
<reference evidence="1 2" key="1">
    <citation type="submission" date="2019-03" db="EMBL/GenBank/DDBJ databases">
        <title>Draft genome sequences of novel Actinobacteria.</title>
        <authorList>
            <person name="Sahin N."/>
            <person name="Ay H."/>
            <person name="Saygin H."/>
        </authorList>
    </citation>
    <scope>NUCLEOTIDE SEQUENCE [LARGE SCALE GENOMIC DNA]</scope>
    <source>
        <strain evidence="1 2">JCM 30547</strain>
    </source>
</reference>
<evidence type="ECO:0000313" key="2">
    <source>
        <dbReference type="Proteomes" id="UP000295075"/>
    </source>
</evidence>
<dbReference type="RefSeq" id="WP_132400076.1">
    <property type="nucleotide sequence ID" value="NZ_SMKA01000001.1"/>
</dbReference>
<name>A0A4R4QKD3_9ACTN</name>
<organism evidence="1 2">
    <name type="scientific">Kribbella albertanoniae</name>
    <dbReference type="NCBI Taxonomy" id="1266829"/>
    <lineage>
        <taxon>Bacteria</taxon>
        <taxon>Bacillati</taxon>
        <taxon>Actinomycetota</taxon>
        <taxon>Actinomycetes</taxon>
        <taxon>Propionibacteriales</taxon>
        <taxon>Kribbellaceae</taxon>
        <taxon>Kribbella</taxon>
    </lineage>
</organism>
<gene>
    <name evidence="1" type="ORF">E1261_00760</name>
</gene>
<keyword evidence="2" id="KW-1185">Reference proteome</keyword>
<dbReference type="EMBL" id="SMKA01000001">
    <property type="protein sequence ID" value="TDC35889.1"/>
    <property type="molecule type" value="Genomic_DNA"/>
</dbReference>
<evidence type="ECO:0000313" key="1">
    <source>
        <dbReference type="EMBL" id="TDC35889.1"/>
    </source>
</evidence>
<sequence length="165" mass="19256">MYLLNAEGRTPEVFAAYHSYVEQNAERFPAGALHLARTDWYYASYDPRGPHDSRLESMSITERPRDTSWHNRDVSLEVTLRGAYDDGYIRLRYPSVHSYKLDGFGTGSGHADWRYDELRLDEDGQLVHEVEWHFMHATARWLIVADDLEMSWHPDQGDPETITPR</sequence>
<accession>A0A4R4QKD3</accession>
<dbReference type="Proteomes" id="UP000295075">
    <property type="component" value="Unassembled WGS sequence"/>
</dbReference>
<protein>
    <submittedName>
        <fullName evidence="1">Uncharacterized protein</fullName>
    </submittedName>
</protein>
<dbReference type="OrthoDB" id="3822937at2"/>
<dbReference type="AlphaFoldDB" id="A0A4R4QKD3"/>